<evidence type="ECO:0000313" key="3">
    <source>
        <dbReference type="EMBL" id="MDQ0495422.1"/>
    </source>
</evidence>
<dbReference type="InterPro" id="IPR036291">
    <property type="entry name" value="NAD(P)-bd_dom_sf"/>
</dbReference>
<dbReference type="Pfam" id="PF01370">
    <property type="entry name" value="Epimerase"/>
    <property type="match status" value="1"/>
</dbReference>
<feature type="domain" description="NAD-dependent epimerase/dehydratase" evidence="2">
    <location>
        <begin position="13"/>
        <end position="259"/>
    </location>
</feature>
<proteinExistence type="inferred from homology"/>
<evidence type="ECO:0000259" key="2">
    <source>
        <dbReference type="Pfam" id="PF01370"/>
    </source>
</evidence>
<keyword evidence="4" id="KW-1185">Reference proteome</keyword>
<dbReference type="Gene3D" id="3.90.25.10">
    <property type="entry name" value="UDP-galactose 4-epimerase, domain 1"/>
    <property type="match status" value="1"/>
</dbReference>
<dbReference type="Proteomes" id="UP001242811">
    <property type="component" value="Unassembled WGS sequence"/>
</dbReference>
<comment type="caution">
    <text evidence="3">The sequence shown here is derived from an EMBL/GenBank/DDBJ whole genome shotgun (WGS) entry which is preliminary data.</text>
</comment>
<keyword evidence="3" id="KW-0560">Oxidoreductase</keyword>
<sequence length="333" mass="36344">MDRSTAEPRRPVIVITGAAGYTGMHACRYFAKLGWEVAALTRTAASASKLISLAGDENLSPDVGTHVRIAPYVCDLLDKKRLGEVIRQIAPDYVLHLGGKNSVPESWQSPLLYMESNVLSTLYLLDALRPFPKARIVVAGSRLKTALHAPYHPTHPYSLSKSLQEAVALSWGALFDQSVMLAEPCNLIGPGPSTGFCALLAGYIVRTERMKGQSVTEAAPAPFRVSSRHAQRDFLDVRDAVRAYGVLLEQGVPGRIYPVCTGSIVELGHIVERMVALANTSVPVQWGDTAESAATEAYRAKELEDMGWKPNIQLEQSLEDMIQYRRAGKEGTI</sequence>
<reference evidence="3 4" key="1">
    <citation type="submission" date="2023-07" db="EMBL/GenBank/DDBJ databases">
        <title>Genomic Encyclopedia of Type Strains, Phase IV (KMG-IV): sequencing the most valuable type-strain genomes for metagenomic binning, comparative biology and taxonomic classification.</title>
        <authorList>
            <person name="Goeker M."/>
        </authorList>
    </citation>
    <scope>NUCLEOTIDE SEQUENCE [LARGE SCALE GENOMIC DNA]</scope>
    <source>
        <strain evidence="3 4">DSM 14914</strain>
    </source>
</reference>
<dbReference type="PANTHER" id="PTHR43000">
    <property type="entry name" value="DTDP-D-GLUCOSE 4,6-DEHYDRATASE-RELATED"/>
    <property type="match status" value="1"/>
</dbReference>
<dbReference type="EC" id="1.1.1.281" evidence="3"/>
<dbReference type="RefSeq" id="WP_152379288.1">
    <property type="nucleotide sequence ID" value="NZ_CP045298.1"/>
</dbReference>
<evidence type="ECO:0000313" key="4">
    <source>
        <dbReference type="Proteomes" id="UP001242811"/>
    </source>
</evidence>
<protein>
    <submittedName>
        <fullName evidence="3">GDP-4-dehydro-6-deoxy-D-mannose reductase</fullName>
        <ecNumber evidence="3">1.1.1.281</ecNumber>
    </submittedName>
</protein>
<dbReference type="SUPFAM" id="SSF51735">
    <property type="entry name" value="NAD(P)-binding Rossmann-fold domains"/>
    <property type="match status" value="1"/>
</dbReference>
<comment type="similarity">
    <text evidence="1">Belongs to the NAD(P)-dependent epimerase/dehydratase family.</text>
</comment>
<evidence type="ECO:0000256" key="1">
    <source>
        <dbReference type="ARBA" id="ARBA00007637"/>
    </source>
</evidence>
<dbReference type="EMBL" id="JAUSWA010000022">
    <property type="protein sequence ID" value="MDQ0495422.1"/>
    <property type="molecule type" value="Genomic_DNA"/>
</dbReference>
<gene>
    <name evidence="3" type="ORF">QOZ95_003601</name>
</gene>
<dbReference type="Gene3D" id="3.40.50.720">
    <property type="entry name" value="NAD(P)-binding Rossmann-like Domain"/>
    <property type="match status" value="1"/>
</dbReference>
<accession>A0ABU0L153</accession>
<name>A0ABU0L153_9BACL</name>
<organism evidence="3 4">
    <name type="scientific">Paenibacillus brasilensis</name>
    <dbReference type="NCBI Taxonomy" id="128574"/>
    <lineage>
        <taxon>Bacteria</taxon>
        <taxon>Bacillati</taxon>
        <taxon>Bacillota</taxon>
        <taxon>Bacilli</taxon>
        <taxon>Bacillales</taxon>
        <taxon>Paenibacillaceae</taxon>
        <taxon>Paenibacillus</taxon>
    </lineage>
</organism>
<dbReference type="GO" id="GO:0033705">
    <property type="term" value="F:GDP-4-dehydro-6-deoxy-D-mannose reductase activity"/>
    <property type="evidence" value="ECO:0007669"/>
    <property type="project" value="UniProtKB-EC"/>
</dbReference>
<dbReference type="InterPro" id="IPR001509">
    <property type="entry name" value="Epimerase_deHydtase"/>
</dbReference>